<feature type="region of interest" description="Disordered" evidence="1">
    <location>
        <begin position="1"/>
        <end position="20"/>
    </location>
</feature>
<dbReference type="EMBL" id="JAERWK010000029">
    <property type="protein sequence ID" value="MBM9469513.1"/>
    <property type="molecule type" value="Genomic_DNA"/>
</dbReference>
<proteinExistence type="predicted"/>
<organism evidence="3 4">
    <name type="scientific">Nakamurella leprariae</name>
    <dbReference type="NCBI Taxonomy" id="2803911"/>
    <lineage>
        <taxon>Bacteria</taxon>
        <taxon>Bacillati</taxon>
        <taxon>Actinomycetota</taxon>
        <taxon>Actinomycetes</taxon>
        <taxon>Nakamurellales</taxon>
        <taxon>Nakamurellaceae</taxon>
        <taxon>Nakamurella</taxon>
    </lineage>
</organism>
<dbReference type="Pfam" id="PF08044">
    <property type="entry name" value="DUF1707"/>
    <property type="match status" value="1"/>
</dbReference>
<accession>A0A938YH50</accession>
<dbReference type="InterPro" id="IPR012551">
    <property type="entry name" value="DUF1707_SHOCT-like"/>
</dbReference>
<dbReference type="PANTHER" id="PTHR40763:SF4">
    <property type="entry name" value="DUF1707 DOMAIN-CONTAINING PROTEIN"/>
    <property type="match status" value="1"/>
</dbReference>
<evidence type="ECO:0000313" key="4">
    <source>
        <dbReference type="Proteomes" id="UP000663792"/>
    </source>
</evidence>
<feature type="domain" description="DUF1707" evidence="2">
    <location>
        <begin position="14"/>
        <end position="66"/>
    </location>
</feature>
<protein>
    <submittedName>
        <fullName evidence="3">DUF1707 and DUF2154 domain-containing protein</fullName>
    </submittedName>
</protein>
<evidence type="ECO:0000256" key="1">
    <source>
        <dbReference type="SAM" id="MobiDB-lite"/>
    </source>
</evidence>
<sequence>MSDDLVPTSDPTRLRASHDDRERVAQALHTAMAEGRLTVDELQERLDAVYSSKTLGELEPLTRDLPAPVTLVKPVAPTVVPGVRPASPAHLVGGYPTSSVAIAVMSGAERKGPWVVPRQFTAVAFWGGIELDLTRARYAEREITITAVAVMGGIEIIVNPDTTVLVNGVGIMGGFDDKARCEGSPGAPVVRINGFAFWGGVEVRRPKTKELRKFEG</sequence>
<dbReference type="PANTHER" id="PTHR40763">
    <property type="entry name" value="MEMBRANE PROTEIN-RELATED"/>
    <property type="match status" value="1"/>
</dbReference>
<evidence type="ECO:0000313" key="3">
    <source>
        <dbReference type="EMBL" id="MBM9469513.1"/>
    </source>
</evidence>
<dbReference type="AlphaFoldDB" id="A0A938YH50"/>
<name>A0A938YH50_9ACTN</name>
<comment type="caution">
    <text evidence="3">The sequence shown here is derived from an EMBL/GenBank/DDBJ whole genome shotgun (WGS) entry which is preliminary data.</text>
</comment>
<evidence type="ECO:0000259" key="2">
    <source>
        <dbReference type="Pfam" id="PF08044"/>
    </source>
</evidence>
<gene>
    <name evidence="3" type="ORF">JL106_19700</name>
</gene>
<dbReference type="RefSeq" id="WP_205262479.1">
    <property type="nucleotide sequence ID" value="NZ_JAERWK010000029.1"/>
</dbReference>
<dbReference type="Proteomes" id="UP000663792">
    <property type="component" value="Unassembled WGS sequence"/>
</dbReference>
<reference evidence="3" key="1">
    <citation type="submission" date="2021-01" db="EMBL/GenBank/DDBJ databases">
        <title>YIM 132084 draft genome.</title>
        <authorList>
            <person name="An D."/>
        </authorList>
    </citation>
    <scope>NUCLEOTIDE SEQUENCE</scope>
    <source>
        <strain evidence="3">YIM 132084</strain>
    </source>
</reference>
<keyword evidence="4" id="KW-1185">Reference proteome</keyword>